<feature type="domain" description="AB hydrolase-1" evidence="2">
    <location>
        <begin position="29"/>
        <end position="121"/>
    </location>
</feature>
<evidence type="ECO:0000259" key="2">
    <source>
        <dbReference type="Pfam" id="PF12697"/>
    </source>
</evidence>
<keyword evidence="3" id="KW-0378">Hydrolase</keyword>
<organism evidence="3 4">
    <name type="scientific">Prauserella oleivorans</name>
    <dbReference type="NCBI Taxonomy" id="1478153"/>
    <lineage>
        <taxon>Bacteria</taxon>
        <taxon>Bacillati</taxon>
        <taxon>Actinomycetota</taxon>
        <taxon>Actinomycetes</taxon>
        <taxon>Pseudonocardiales</taxon>
        <taxon>Pseudonocardiaceae</taxon>
        <taxon>Prauserella</taxon>
    </lineage>
</organism>
<evidence type="ECO:0000256" key="1">
    <source>
        <dbReference type="SAM" id="MobiDB-lite"/>
    </source>
</evidence>
<accession>A0ABW5WBH7</accession>
<feature type="region of interest" description="Disordered" evidence="1">
    <location>
        <begin position="146"/>
        <end position="168"/>
    </location>
</feature>
<dbReference type="SUPFAM" id="SSF53474">
    <property type="entry name" value="alpha/beta-Hydrolases"/>
    <property type="match status" value="1"/>
</dbReference>
<sequence>MAQALFRGMRELVRTTGALGLGDDFDYVLDRYARLGESPSRQAFLRTLRSVVDWRGQVVNMLDRCYLTEHMPTMLVWGGRDNVVPTPHAELAHQAMPASRLEVFPGAGHFPHHSEPDRFLRVLRAFLTETAPATHDPRQWRQLLRLGRPRRRNPGPGAAAASTMPSGT</sequence>
<evidence type="ECO:0000313" key="4">
    <source>
        <dbReference type="Proteomes" id="UP001597478"/>
    </source>
</evidence>
<comment type="caution">
    <text evidence="3">The sequence shown here is derived from an EMBL/GenBank/DDBJ whole genome shotgun (WGS) entry which is preliminary data.</text>
</comment>
<evidence type="ECO:0000313" key="3">
    <source>
        <dbReference type="EMBL" id="MFD2799958.1"/>
    </source>
</evidence>
<keyword evidence="4" id="KW-1185">Reference proteome</keyword>
<dbReference type="InterPro" id="IPR000073">
    <property type="entry name" value="AB_hydrolase_1"/>
</dbReference>
<dbReference type="EMBL" id="JBHUOF010000013">
    <property type="protein sequence ID" value="MFD2799958.1"/>
    <property type="molecule type" value="Genomic_DNA"/>
</dbReference>
<dbReference type="GO" id="GO:0016787">
    <property type="term" value="F:hydrolase activity"/>
    <property type="evidence" value="ECO:0007669"/>
    <property type="project" value="UniProtKB-KW"/>
</dbReference>
<proteinExistence type="predicted"/>
<name>A0ABW5WBH7_9PSEU</name>
<dbReference type="InterPro" id="IPR050228">
    <property type="entry name" value="Carboxylesterase_BioH"/>
</dbReference>
<reference evidence="4" key="1">
    <citation type="journal article" date="2019" name="Int. J. Syst. Evol. Microbiol.">
        <title>The Global Catalogue of Microorganisms (GCM) 10K type strain sequencing project: providing services to taxonomists for standard genome sequencing and annotation.</title>
        <authorList>
            <consortium name="The Broad Institute Genomics Platform"/>
            <consortium name="The Broad Institute Genome Sequencing Center for Infectious Disease"/>
            <person name="Wu L."/>
            <person name="Ma J."/>
        </authorList>
    </citation>
    <scope>NUCLEOTIDE SEQUENCE [LARGE SCALE GENOMIC DNA]</scope>
    <source>
        <strain evidence="4">IBRC-M 10906</strain>
    </source>
</reference>
<dbReference type="PANTHER" id="PTHR43194:SF5">
    <property type="entry name" value="PIMELOYL-[ACYL-CARRIER PROTEIN] METHYL ESTER ESTERASE"/>
    <property type="match status" value="1"/>
</dbReference>
<dbReference type="Pfam" id="PF12697">
    <property type="entry name" value="Abhydrolase_6"/>
    <property type="match status" value="1"/>
</dbReference>
<protein>
    <submittedName>
        <fullName evidence="3">Alpha/beta fold hydrolase</fullName>
    </submittedName>
</protein>
<dbReference type="InterPro" id="IPR029058">
    <property type="entry name" value="AB_hydrolase_fold"/>
</dbReference>
<dbReference type="Gene3D" id="3.40.50.1820">
    <property type="entry name" value="alpha/beta hydrolase"/>
    <property type="match status" value="1"/>
</dbReference>
<dbReference type="RefSeq" id="WP_377384800.1">
    <property type="nucleotide sequence ID" value="NZ_JBHSAN010000004.1"/>
</dbReference>
<dbReference type="PANTHER" id="PTHR43194">
    <property type="entry name" value="HYDROLASE ALPHA/BETA FOLD FAMILY"/>
    <property type="match status" value="1"/>
</dbReference>
<gene>
    <name evidence="3" type="ORF">ACFS2C_11200</name>
</gene>
<dbReference type="Proteomes" id="UP001597478">
    <property type="component" value="Unassembled WGS sequence"/>
</dbReference>